<keyword evidence="3" id="KW-1185">Reference proteome</keyword>
<dbReference type="AlphaFoldDB" id="A0AAV1HB46"/>
<feature type="region of interest" description="Disordered" evidence="1">
    <location>
        <begin position="79"/>
        <end position="100"/>
    </location>
</feature>
<dbReference type="EMBL" id="OY660883">
    <property type="protein sequence ID" value="CAJ1081969.1"/>
    <property type="molecule type" value="Genomic_DNA"/>
</dbReference>
<evidence type="ECO:0000313" key="3">
    <source>
        <dbReference type="Proteomes" id="UP001178508"/>
    </source>
</evidence>
<protein>
    <submittedName>
        <fullName evidence="2">Uncharacterized protein</fullName>
    </submittedName>
</protein>
<reference evidence="2" key="1">
    <citation type="submission" date="2023-08" db="EMBL/GenBank/DDBJ databases">
        <authorList>
            <person name="Alioto T."/>
            <person name="Alioto T."/>
            <person name="Gomez Garrido J."/>
        </authorList>
    </citation>
    <scope>NUCLEOTIDE SEQUENCE</scope>
</reference>
<evidence type="ECO:0000256" key="1">
    <source>
        <dbReference type="SAM" id="MobiDB-lite"/>
    </source>
</evidence>
<organism evidence="2 3">
    <name type="scientific">Xyrichtys novacula</name>
    <name type="common">Pearly razorfish</name>
    <name type="synonym">Hemipteronotus novacula</name>
    <dbReference type="NCBI Taxonomy" id="13765"/>
    <lineage>
        <taxon>Eukaryota</taxon>
        <taxon>Metazoa</taxon>
        <taxon>Chordata</taxon>
        <taxon>Craniata</taxon>
        <taxon>Vertebrata</taxon>
        <taxon>Euteleostomi</taxon>
        <taxon>Actinopterygii</taxon>
        <taxon>Neopterygii</taxon>
        <taxon>Teleostei</taxon>
        <taxon>Neoteleostei</taxon>
        <taxon>Acanthomorphata</taxon>
        <taxon>Eupercaria</taxon>
        <taxon>Labriformes</taxon>
        <taxon>Labridae</taxon>
        <taxon>Xyrichtys</taxon>
    </lineage>
</organism>
<gene>
    <name evidence="2" type="ORF">XNOV1_A019454</name>
</gene>
<accession>A0AAV1HB46</accession>
<name>A0AAV1HB46_XYRNO</name>
<dbReference type="Proteomes" id="UP001178508">
    <property type="component" value="Chromosome 20"/>
</dbReference>
<sequence length="148" mass="16204">MPSKPAVTGKCQCFNNPTPLMSVSVECVCSLAYAAPRMCVPEGGLEEPCRAYSKLVLCTPENRGGNDKKGYTLCVSQHPQPSRLSGAISSKPSHLNTGPPQQQQLIVQLLLLVNRSWKLSSSTSNYVKSEKQCRKKLMAASEKRHQDL</sequence>
<proteinExistence type="predicted"/>
<evidence type="ECO:0000313" key="2">
    <source>
        <dbReference type="EMBL" id="CAJ1081969.1"/>
    </source>
</evidence>